<organism evidence="1 2">
    <name type="scientific">Trichogramma kaykai</name>
    <dbReference type="NCBI Taxonomy" id="54128"/>
    <lineage>
        <taxon>Eukaryota</taxon>
        <taxon>Metazoa</taxon>
        <taxon>Ecdysozoa</taxon>
        <taxon>Arthropoda</taxon>
        <taxon>Hexapoda</taxon>
        <taxon>Insecta</taxon>
        <taxon>Pterygota</taxon>
        <taxon>Neoptera</taxon>
        <taxon>Endopterygota</taxon>
        <taxon>Hymenoptera</taxon>
        <taxon>Apocrita</taxon>
        <taxon>Proctotrupomorpha</taxon>
        <taxon>Chalcidoidea</taxon>
        <taxon>Trichogrammatidae</taxon>
        <taxon>Trichogramma</taxon>
    </lineage>
</organism>
<proteinExistence type="predicted"/>
<gene>
    <name evidence="1" type="ORF">TKK_000302</name>
</gene>
<name>A0ABD2XTH8_9HYME</name>
<dbReference type="EMBL" id="JBJJXI010000003">
    <property type="protein sequence ID" value="KAL3407623.1"/>
    <property type="molecule type" value="Genomic_DNA"/>
</dbReference>
<evidence type="ECO:0000313" key="1">
    <source>
        <dbReference type="EMBL" id="KAL3407623.1"/>
    </source>
</evidence>
<accession>A0ABD2XTH8</accession>
<evidence type="ECO:0000313" key="2">
    <source>
        <dbReference type="Proteomes" id="UP001627154"/>
    </source>
</evidence>
<dbReference type="Proteomes" id="UP001627154">
    <property type="component" value="Unassembled WGS sequence"/>
</dbReference>
<keyword evidence="2" id="KW-1185">Reference proteome</keyword>
<reference evidence="1 2" key="1">
    <citation type="journal article" date="2024" name="bioRxiv">
        <title>A reference genome for Trichogramma kaykai: A tiny desert-dwelling parasitoid wasp with competing sex-ratio distorters.</title>
        <authorList>
            <person name="Culotta J."/>
            <person name="Lindsey A.R."/>
        </authorList>
    </citation>
    <scope>NUCLEOTIDE SEQUENCE [LARGE SCALE GENOMIC DNA]</scope>
    <source>
        <strain evidence="1 2">KSX58</strain>
    </source>
</reference>
<dbReference type="AlphaFoldDB" id="A0ABD2XTH8"/>
<protein>
    <submittedName>
        <fullName evidence="1">Uncharacterized protein</fullName>
    </submittedName>
</protein>
<sequence length="107" mass="12648">MSEREQRILHELVKSRDAIRRKALLLKRGRDETERTVTETFKSIIKPLNKLATLNEEKSPPVNQMKKFVQQTVKTDHNLKVEDSENNKSLKLKILKKNQFPKRNLIK</sequence>
<comment type="caution">
    <text evidence="1">The sequence shown here is derived from an EMBL/GenBank/DDBJ whole genome shotgun (WGS) entry which is preliminary data.</text>
</comment>